<evidence type="ECO:0000256" key="3">
    <source>
        <dbReference type="ARBA" id="ARBA00022630"/>
    </source>
</evidence>
<dbReference type="InterPro" id="IPR032836">
    <property type="entry name" value="DsrE2-like"/>
</dbReference>
<dbReference type="Gene3D" id="3.40.250.10">
    <property type="entry name" value="Rhodanese-like domain"/>
    <property type="match status" value="1"/>
</dbReference>
<reference evidence="8 9" key="1">
    <citation type="submission" date="2016-11" db="EMBL/GenBank/DDBJ databases">
        <authorList>
            <person name="Jaros S."/>
            <person name="Januszkiewicz K."/>
            <person name="Wedrychowicz H."/>
        </authorList>
    </citation>
    <scope>NUCLEOTIDE SEQUENCE [LARGE SCALE GENOMIC DNA]</scope>
    <source>
        <strain evidence="8 9">DSM 17918</strain>
    </source>
</reference>
<keyword evidence="5" id="KW-0560">Oxidoreductase</keyword>
<dbReference type="InterPro" id="IPR023753">
    <property type="entry name" value="FAD/NAD-binding_dom"/>
</dbReference>
<dbReference type="OrthoDB" id="9802028at2"/>
<dbReference type="SUPFAM" id="SSF52821">
    <property type="entry name" value="Rhodanese/Cell cycle control phosphatase"/>
    <property type="match status" value="1"/>
</dbReference>
<name>A0A1M4T8C0_9THEO</name>
<dbReference type="SUPFAM" id="SSF75169">
    <property type="entry name" value="DsrEFH-like"/>
    <property type="match status" value="1"/>
</dbReference>
<dbReference type="CDD" id="cd01524">
    <property type="entry name" value="RHOD_Pyr_redox"/>
    <property type="match status" value="1"/>
</dbReference>
<evidence type="ECO:0000313" key="9">
    <source>
        <dbReference type="Proteomes" id="UP000184088"/>
    </source>
</evidence>
<dbReference type="PRINTS" id="PR00368">
    <property type="entry name" value="FADPNR"/>
</dbReference>
<comment type="similarity">
    <text evidence="2">Belongs to the class-III pyridine nucleotide-disulfide oxidoreductase family.</text>
</comment>
<dbReference type="InterPro" id="IPR027396">
    <property type="entry name" value="DsrEFH-like"/>
</dbReference>
<keyword evidence="3" id="KW-0285">Flavoprotein</keyword>
<dbReference type="PROSITE" id="PS01148">
    <property type="entry name" value="UPF0033"/>
    <property type="match status" value="1"/>
</dbReference>
<dbReference type="InterPro" id="IPR036868">
    <property type="entry name" value="TusA-like_sf"/>
</dbReference>
<gene>
    <name evidence="8" type="ORF">SAMN02746089_00240</name>
</gene>
<dbReference type="SMART" id="SM00450">
    <property type="entry name" value="RHOD"/>
    <property type="match status" value="1"/>
</dbReference>
<dbReference type="InterPro" id="IPR001763">
    <property type="entry name" value="Rhodanese-like_dom"/>
</dbReference>
<evidence type="ECO:0000256" key="5">
    <source>
        <dbReference type="ARBA" id="ARBA00023002"/>
    </source>
</evidence>
<dbReference type="Gene3D" id="3.40.1260.10">
    <property type="entry name" value="DsrEFH-like"/>
    <property type="match status" value="1"/>
</dbReference>
<dbReference type="SUPFAM" id="SSF55424">
    <property type="entry name" value="FAD/NAD-linked reductases, dimerisation (C-terminal) domain"/>
    <property type="match status" value="1"/>
</dbReference>
<keyword evidence="4" id="KW-0274">FAD</keyword>
<dbReference type="Pfam" id="PF07992">
    <property type="entry name" value="Pyr_redox_2"/>
    <property type="match status" value="1"/>
</dbReference>
<comment type="cofactor">
    <cofactor evidence="1">
        <name>FAD</name>
        <dbReference type="ChEBI" id="CHEBI:57692"/>
    </cofactor>
</comment>
<dbReference type="Proteomes" id="UP000184088">
    <property type="component" value="Unassembled WGS sequence"/>
</dbReference>
<dbReference type="GO" id="GO:0016491">
    <property type="term" value="F:oxidoreductase activity"/>
    <property type="evidence" value="ECO:0007669"/>
    <property type="project" value="UniProtKB-KW"/>
</dbReference>
<dbReference type="EMBL" id="FQVH01000001">
    <property type="protein sequence ID" value="SHE40568.1"/>
    <property type="molecule type" value="Genomic_DNA"/>
</dbReference>
<organism evidence="8 9">
    <name type="scientific">Caldanaerobius fijiensis DSM 17918</name>
    <dbReference type="NCBI Taxonomy" id="1121256"/>
    <lineage>
        <taxon>Bacteria</taxon>
        <taxon>Bacillati</taxon>
        <taxon>Bacillota</taxon>
        <taxon>Clostridia</taxon>
        <taxon>Thermoanaerobacterales</taxon>
        <taxon>Thermoanaerobacteraceae</taxon>
        <taxon>Caldanaerobius</taxon>
    </lineage>
</organism>
<dbReference type="SUPFAM" id="SSF64307">
    <property type="entry name" value="SirA-like"/>
    <property type="match status" value="1"/>
</dbReference>
<evidence type="ECO:0000313" key="8">
    <source>
        <dbReference type="EMBL" id="SHE40568.1"/>
    </source>
</evidence>
<dbReference type="PANTHER" id="PTHR43429">
    <property type="entry name" value="PYRIDINE NUCLEOTIDE-DISULFIDE OXIDOREDUCTASE DOMAIN-CONTAINING"/>
    <property type="match status" value="1"/>
</dbReference>
<evidence type="ECO:0000256" key="6">
    <source>
        <dbReference type="ARBA" id="ARBA00023284"/>
    </source>
</evidence>
<dbReference type="SUPFAM" id="SSF51905">
    <property type="entry name" value="FAD/NAD(P)-binding domain"/>
    <property type="match status" value="1"/>
</dbReference>
<keyword evidence="9" id="KW-1185">Reference proteome</keyword>
<dbReference type="STRING" id="1121256.SAMN02746089_00240"/>
<dbReference type="Pfam" id="PF02852">
    <property type="entry name" value="Pyr_redox_dim"/>
    <property type="match status" value="1"/>
</dbReference>
<accession>A0A1M4T8C0</accession>
<dbReference type="Gene3D" id="3.50.50.60">
    <property type="entry name" value="FAD/NAD(P)-binding domain"/>
    <property type="match status" value="2"/>
</dbReference>
<dbReference type="Pfam" id="PF01206">
    <property type="entry name" value="TusA"/>
    <property type="match status" value="1"/>
</dbReference>
<evidence type="ECO:0000256" key="1">
    <source>
        <dbReference type="ARBA" id="ARBA00001974"/>
    </source>
</evidence>
<dbReference type="InterPro" id="IPR050260">
    <property type="entry name" value="FAD-bd_OxRdtase"/>
</dbReference>
<keyword evidence="6" id="KW-0676">Redox-active center</keyword>
<dbReference type="PRINTS" id="PR00411">
    <property type="entry name" value="PNDRDTASEI"/>
</dbReference>
<dbReference type="Pfam" id="PF00581">
    <property type="entry name" value="Rhodanese"/>
    <property type="match status" value="1"/>
</dbReference>
<proteinExistence type="inferred from homology"/>
<dbReference type="InterPro" id="IPR016156">
    <property type="entry name" value="FAD/NAD-linked_Rdtase_dimer_sf"/>
</dbReference>
<dbReference type="AlphaFoldDB" id="A0A1M4T8C0"/>
<dbReference type="PANTHER" id="PTHR43429:SF1">
    <property type="entry name" value="NAD(P)H SULFUR OXIDOREDUCTASE (COA-DEPENDENT)"/>
    <property type="match status" value="1"/>
</dbReference>
<feature type="domain" description="Rhodanese" evidence="7">
    <location>
        <begin position="464"/>
        <end position="552"/>
    </location>
</feature>
<dbReference type="Gene3D" id="3.30.110.40">
    <property type="entry name" value="TusA-like domain"/>
    <property type="match status" value="1"/>
</dbReference>
<dbReference type="InterPro" id="IPR004099">
    <property type="entry name" value="Pyr_nucl-diS_OxRdtase_dimer"/>
</dbReference>
<dbReference type="InterPro" id="IPR001455">
    <property type="entry name" value="TusA-like"/>
</dbReference>
<dbReference type="InterPro" id="IPR036188">
    <property type="entry name" value="FAD/NAD-bd_sf"/>
</dbReference>
<dbReference type="InterPro" id="IPR036873">
    <property type="entry name" value="Rhodanese-like_dom_sf"/>
</dbReference>
<dbReference type="RefSeq" id="WP_073341248.1">
    <property type="nucleotide sequence ID" value="NZ_FQVH01000001.1"/>
</dbReference>
<evidence type="ECO:0000256" key="4">
    <source>
        <dbReference type="ARBA" id="ARBA00022827"/>
    </source>
</evidence>
<protein>
    <submittedName>
        <fullName evidence="8">CoA-disulfide reductase</fullName>
    </submittedName>
</protein>
<evidence type="ECO:0000256" key="2">
    <source>
        <dbReference type="ARBA" id="ARBA00009130"/>
    </source>
</evidence>
<dbReference type="PROSITE" id="PS50206">
    <property type="entry name" value="RHODANESE_3"/>
    <property type="match status" value="1"/>
</dbReference>
<dbReference type="Pfam" id="PF13686">
    <property type="entry name" value="DrsE_2"/>
    <property type="match status" value="1"/>
</dbReference>
<sequence>MKVLIVGGVAGGASAAARLRRLDENAQIIMFERGPYISYANCGLPYYIGEVIKEKSKLQVQTPEAMSKRFNIDIRVNSEVIKILPQEKAVLVHDLVNDRIYKETYDKLLLSPGAEPIKPNIPGVDSDRVFTLRNIPDTYRIKDFIDSKKPKNAVVVGAGFIGLELAENLHNVGINVSIVELADHVIGPMDFDMAALVHHHIESKNVGLYLNDGVKALYHYDDYSEVELNSGKRIKTDMIVLGIGVRPEVKLAKEAGLALGSRGGIKVNQYMQTSDPDIYAVGDAIEVKDFINGSDTLIPLAGPANKQGRIAADNIAGRKSEYKGTQGTSILKVFDLTVAFTGNNERALNNAGLKYQKIIIHPSSHATYYPGALPMSIKLLFSEDDGKVLGAQIVGYEGVDKRIDVIATTIRAGMTVFDLEELELAYAPPYSSAKDPVNMAGFVAANVLRGDCDVIHWDAVEKRDKERTFLIDVRTPLEYSLGTIEGAVNIPVDNLRNRLEEIPRDKEIIIFCQVGLRGYIACRILMQHGFKSVKNLSGGYKTYEAVTKKLTHEGIIEYDEQMNPEKVDESKLKDLEAKKKLDNQINNSVVDGNIKVTLSVDACGLQCPGPIMQTYNAIKSMNTGEILEIKASDPGFENDIKVWCERTGNQLLDLKWENKTIVALIKKGEEENKSVASESVNHDKAIIVFSGDLDKAIASFIIANGAASMGRKVTMFFTFWGLNVLRKPEKVSVSKDFISRMFGMMMPRGSKRLKLSKMNMGGIGARLIRYIMQKKNVTSLEDLIQQAMKNGVKIVACNMSMDIMGIKKEELIDGVEVGGVASFIGAAERSDTTLFI</sequence>
<evidence type="ECO:0000259" key="7">
    <source>
        <dbReference type="PROSITE" id="PS50206"/>
    </source>
</evidence>